<reference evidence="9 10" key="1">
    <citation type="submission" date="2020-04" db="EMBL/GenBank/DDBJ databases">
        <title>Chitinophaga sp. G-6-1-13 sp. nov., isolated from soil.</title>
        <authorList>
            <person name="Dahal R.H."/>
            <person name="Chaudhary D.K."/>
        </authorList>
    </citation>
    <scope>NUCLEOTIDE SEQUENCE [LARGE SCALE GENOMIC DNA]</scope>
    <source>
        <strain evidence="9 10">G-6-1-13</strain>
    </source>
</reference>
<evidence type="ECO:0000256" key="1">
    <source>
        <dbReference type="ARBA" id="ARBA00004442"/>
    </source>
</evidence>
<protein>
    <submittedName>
        <fullName evidence="9">TolC family protein</fullName>
    </submittedName>
</protein>
<evidence type="ECO:0000256" key="3">
    <source>
        <dbReference type="ARBA" id="ARBA00022448"/>
    </source>
</evidence>
<feature type="chain" id="PRO_5032617139" evidence="8">
    <location>
        <begin position="20"/>
        <end position="241"/>
    </location>
</feature>
<sequence length="241" mass="26834">MKKNMLLACLFVASTSAFAQAQKPGTPVAATSANTANAPFDIRDRLVELALKNPGIKVRDFERDKAVAELNKAGASWLNYVTVSSNLNEVSLGKYRGTTDPRNSLFYPLWNVGISVPLGSLVQKGSDVRVARRNLDIASAQQESAHRQIKAMILSKYHDYLMNKELLTIQNEVVEDDYAIFSQAEAKLATGSISYEEYSSASKKYNDDRFKKMNIERDLNVVKLEIEEIIGTKLDDVLAQH</sequence>
<comment type="similarity">
    <text evidence="2">Belongs to the outer membrane factor (OMF) (TC 1.B.17) family.</text>
</comment>
<evidence type="ECO:0000256" key="6">
    <source>
        <dbReference type="ARBA" id="ARBA00023136"/>
    </source>
</evidence>
<keyword evidence="8" id="KW-0732">Signal</keyword>
<gene>
    <name evidence="9" type="ORF">HHL17_17815</name>
</gene>
<dbReference type="SUPFAM" id="SSF56954">
    <property type="entry name" value="Outer membrane efflux proteins (OEP)"/>
    <property type="match status" value="1"/>
</dbReference>
<dbReference type="AlphaFoldDB" id="A0A848GQL4"/>
<dbReference type="Proteomes" id="UP000583266">
    <property type="component" value="Unassembled WGS sequence"/>
</dbReference>
<feature type="signal peptide" evidence="8">
    <location>
        <begin position="1"/>
        <end position="19"/>
    </location>
</feature>
<keyword evidence="5" id="KW-0812">Transmembrane</keyword>
<dbReference type="InterPro" id="IPR003423">
    <property type="entry name" value="OMP_efflux"/>
</dbReference>
<accession>A0A848GQL4</accession>
<dbReference type="Pfam" id="PF02321">
    <property type="entry name" value="OEP"/>
    <property type="match status" value="1"/>
</dbReference>
<evidence type="ECO:0000256" key="4">
    <source>
        <dbReference type="ARBA" id="ARBA00022452"/>
    </source>
</evidence>
<dbReference type="GO" id="GO:1990281">
    <property type="term" value="C:efflux pump complex"/>
    <property type="evidence" value="ECO:0007669"/>
    <property type="project" value="TreeGrafter"/>
</dbReference>
<evidence type="ECO:0000313" key="9">
    <source>
        <dbReference type="EMBL" id="NML39063.1"/>
    </source>
</evidence>
<evidence type="ECO:0000256" key="5">
    <source>
        <dbReference type="ARBA" id="ARBA00022692"/>
    </source>
</evidence>
<dbReference type="RefSeq" id="WP_169226179.1">
    <property type="nucleotide sequence ID" value="NZ_JABBGC010000002.1"/>
</dbReference>
<evidence type="ECO:0000313" key="10">
    <source>
        <dbReference type="Proteomes" id="UP000583266"/>
    </source>
</evidence>
<dbReference type="PANTHER" id="PTHR30026:SF20">
    <property type="entry name" value="OUTER MEMBRANE PROTEIN TOLC"/>
    <property type="match status" value="1"/>
</dbReference>
<dbReference type="PANTHER" id="PTHR30026">
    <property type="entry name" value="OUTER MEMBRANE PROTEIN TOLC"/>
    <property type="match status" value="1"/>
</dbReference>
<evidence type="ECO:0000256" key="2">
    <source>
        <dbReference type="ARBA" id="ARBA00007613"/>
    </source>
</evidence>
<comment type="subcellular location">
    <subcellularLocation>
        <location evidence="1">Cell outer membrane</location>
    </subcellularLocation>
</comment>
<evidence type="ECO:0000256" key="8">
    <source>
        <dbReference type="SAM" id="SignalP"/>
    </source>
</evidence>
<comment type="caution">
    <text evidence="9">The sequence shown here is derived from an EMBL/GenBank/DDBJ whole genome shotgun (WGS) entry which is preliminary data.</text>
</comment>
<keyword evidence="10" id="KW-1185">Reference proteome</keyword>
<dbReference type="GO" id="GO:0009279">
    <property type="term" value="C:cell outer membrane"/>
    <property type="evidence" value="ECO:0007669"/>
    <property type="project" value="UniProtKB-SubCell"/>
</dbReference>
<dbReference type="InterPro" id="IPR051906">
    <property type="entry name" value="TolC-like"/>
</dbReference>
<keyword evidence="6" id="KW-0472">Membrane</keyword>
<keyword evidence="7" id="KW-0998">Cell outer membrane</keyword>
<keyword evidence="4" id="KW-1134">Transmembrane beta strand</keyword>
<evidence type="ECO:0000256" key="7">
    <source>
        <dbReference type="ARBA" id="ARBA00023237"/>
    </source>
</evidence>
<name>A0A848GQL4_9BACT</name>
<dbReference type="GO" id="GO:0015288">
    <property type="term" value="F:porin activity"/>
    <property type="evidence" value="ECO:0007669"/>
    <property type="project" value="TreeGrafter"/>
</dbReference>
<organism evidence="9 10">
    <name type="scientific">Chitinophaga fulva</name>
    <dbReference type="NCBI Taxonomy" id="2728842"/>
    <lineage>
        <taxon>Bacteria</taxon>
        <taxon>Pseudomonadati</taxon>
        <taxon>Bacteroidota</taxon>
        <taxon>Chitinophagia</taxon>
        <taxon>Chitinophagales</taxon>
        <taxon>Chitinophagaceae</taxon>
        <taxon>Chitinophaga</taxon>
    </lineage>
</organism>
<dbReference type="GO" id="GO:0015562">
    <property type="term" value="F:efflux transmembrane transporter activity"/>
    <property type="evidence" value="ECO:0007669"/>
    <property type="project" value="InterPro"/>
</dbReference>
<dbReference type="EMBL" id="JABBGC010000002">
    <property type="protein sequence ID" value="NML39063.1"/>
    <property type="molecule type" value="Genomic_DNA"/>
</dbReference>
<dbReference type="Gene3D" id="1.20.1600.10">
    <property type="entry name" value="Outer membrane efflux proteins (OEP)"/>
    <property type="match status" value="1"/>
</dbReference>
<keyword evidence="3" id="KW-0813">Transport</keyword>
<proteinExistence type="inferred from homology"/>